<comment type="similarity">
    <text evidence="1">Belongs to the outer membrane porin (Opr) (TC 1.B.25) family.</text>
</comment>
<protein>
    <submittedName>
        <fullName evidence="4">Porin-like protein NicP</fullName>
    </submittedName>
</protein>
<dbReference type="EMBL" id="CABVHQ010000020">
    <property type="protein sequence ID" value="VVN98865.1"/>
    <property type="molecule type" value="Genomic_DNA"/>
</dbReference>
<name>A0A5E7C3S0_PSEFL</name>
<evidence type="ECO:0000313" key="5">
    <source>
        <dbReference type="Proteomes" id="UP000337909"/>
    </source>
</evidence>
<dbReference type="PANTHER" id="PTHR34596:SF2">
    <property type="entry name" value="CHITOPORIN"/>
    <property type="match status" value="1"/>
</dbReference>
<dbReference type="Proteomes" id="UP000337909">
    <property type="component" value="Unassembled WGS sequence"/>
</dbReference>
<keyword evidence="3" id="KW-0732">Signal</keyword>
<evidence type="ECO:0000256" key="2">
    <source>
        <dbReference type="ARBA" id="ARBA00022448"/>
    </source>
</evidence>
<evidence type="ECO:0000313" key="4">
    <source>
        <dbReference type="EMBL" id="VVN98865.1"/>
    </source>
</evidence>
<dbReference type="InterPro" id="IPR005318">
    <property type="entry name" value="OM_porin_bac"/>
</dbReference>
<dbReference type="Gene3D" id="2.40.160.10">
    <property type="entry name" value="Porin"/>
    <property type="match status" value="1"/>
</dbReference>
<evidence type="ECO:0000256" key="3">
    <source>
        <dbReference type="ARBA" id="ARBA00022729"/>
    </source>
</evidence>
<reference evidence="4 5" key="1">
    <citation type="submission" date="2019-09" db="EMBL/GenBank/DDBJ databases">
        <authorList>
            <person name="Chandra G."/>
            <person name="Truman W A."/>
        </authorList>
    </citation>
    <scope>NUCLEOTIDE SEQUENCE [LARGE SCALE GENOMIC DNA]</scope>
    <source>
        <strain evidence="4">PS691</strain>
    </source>
</reference>
<dbReference type="RefSeq" id="WP_150642478.1">
    <property type="nucleotide sequence ID" value="NZ_CABVHQ010000020.1"/>
</dbReference>
<dbReference type="Pfam" id="PF03573">
    <property type="entry name" value="OprD"/>
    <property type="match status" value="1"/>
</dbReference>
<organism evidence="4 5">
    <name type="scientific">Pseudomonas fluorescens</name>
    <dbReference type="NCBI Taxonomy" id="294"/>
    <lineage>
        <taxon>Bacteria</taxon>
        <taxon>Pseudomonadati</taxon>
        <taxon>Pseudomonadota</taxon>
        <taxon>Gammaproteobacteria</taxon>
        <taxon>Pseudomonadales</taxon>
        <taxon>Pseudomonadaceae</taxon>
        <taxon>Pseudomonas</taxon>
    </lineage>
</organism>
<dbReference type="OrthoDB" id="6759120at2"/>
<gene>
    <name evidence="4" type="primary">nicP_3</name>
    <name evidence="4" type="ORF">PS691_02465</name>
</gene>
<dbReference type="PANTHER" id="PTHR34596">
    <property type="entry name" value="CHITOPORIN"/>
    <property type="match status" value="1"/>
</dbReference>
<dbReference type="FunFam" id="2.40.160.10:FF:000008">
    <property type="entry name" value="OprD family porin"/>
    <property type="match status" value="1"/>
</dbReference>
<keyword evidence="2" id="KW-0813">Transport</keyword>
<proteinExistence type="inferred from homology"/>
<accession>A0A5E7C3S0</accession>
<sequence>MLVFSIAAWAPAASADFLNDSKASLQLRNVYFNRDFREDSGQSKRDEWAQGFLLKVESGYTEGAVGFGLDTLGLLGVKLDSSPDRVNTGMLPTGSDGRAADEFSSLGLTAKMRISKTDLKVGTFTPSLPVLKHNDGRIVPQTFEGALITSKEVSKLSITGGQLSSVKQRNSTDGQDLQLNNKNKRFSGAVAADYLNLVGVEAQLSDRLSLSYFAAELDDVYRQHFAGLKYGRKLGEGTLNADIRLFTSSDYGRSAGGEIDNQTFNGMLSYKQSGHGLGLGWQLMSGDTGFAYVDGTDPYLINFSQINDFAESEERSWQVRYDYDFASIGIPGLSVMTRYISGTNAKVAGAAGDGNEWERDSEISYVFQNGMLKNLSLRYRNASYRSSFSRDIDESRFIIGYTIALL</sequence>
<dbReference type="GO" id="GO:0015288">
    <property type="term" value="F:porin activity"/>
    <property type="evidence" value="ECO:0007669"/>
    <property type="project" value="TreeGrafter"/>
</dbReference>
<dbReference type="GO" id="GO:0016020">
    <property type="term" value="C:membrane"/>
    <property type="evidence" value="ECO:0007669"/>
    <property type="project" value="InterPro"/>
</dbReference>
<dbReference type="InterPro" id="IPR023614">
    <property type="entry name" value="Porin_dom_sf"/>
</dbReference>
<dbReference type="AlphaFoldDB" id="A0A5E7C3S0"/>
<evidence type="ECO:0000256" key="1">
    <source>
        <dbReference type="ARBA" id="ARBA00009075"/>
    </source>
</evidence>